<feature type="transmembrane region" description="Helical" evidence="1">
    <location>
        <begin position="86"/>
        <end position="108"/>
    </location>
</feature>
<sequence>MKDLTFGTLIAVFEEIFGRATFWTMVVLAVLVTLLFVMTLIRERGVMSRSFLLAQLWFPLGAVAMVWFVMWITSSRLGDIGGPIDWIMLLGLGVWGGLGAVMWAYVIGAAVRRRGGRMTGARIAQ</sequence>
<keyword evidence="1" id="KW-1133">Transmembrane helix</keyword>
<accession>A0ABS6AE56</accession>
<feature type="transmembrane region" description="Helical" evidence="1">
    <location>
        <begin position="53"/>
        <end position="74"/>
    </location>
</feature>
<name>A0ABS6AE56_9RHOB</name>
<keyword evidence="3" id="KW-1185">Reference proteome</keyword>
<dbReference type="Pfam" id="PF17336">
    <property type="entry name" value="DUF5368"/>
    <property type="match status" value="1"/>
</dbReference>
<protein>
    <submittedName>
        <fullName evidence="2">DUF5368 domain-containing protein</fullName>
    </submittedName>
</protein>
<evidence type="ECO:0000256" key="1">
    <source>
        <dbReference type="SAM" id="Phobius"/>
    </source>
</evidence>
<keyword evidence="1" id="KW-0472">Membrane</keyword>
<proteinExistence type="predicted"/>
<dbReference type="Proteomes" id="UP001166191">
    <property type="component" value="Unassembled WGS sequence"/>
</dbReference>
<dbReference type="EMBL" id="JAHKNG010000002">
    <property type="protein sequence ID" value="MBU3028861.1"/>
    <property type="molecule type" value="Genomic_DNA"/>
</dbReference>
<reference evidence="2" key="1">
    <citation type="submission" date="2021-06" db="EMBL/GenBank/DDBJ databases">
        <title>Paracoccus bacterium XHP0099 sp. nov., isolated from the surface waters of the Yellow Sea.</title>
        <authorList>
            <person name="Xue H."/>
            <person name="Zhang D."/>
        </authorList>
    </citation>
    <scope>NUCLEOTIDE SEQUENCE</scope>
    <source>
        <strain evidence="2">XHP0099</strain>
    </source>
</reference>
<gene>
    <name evidence="2" type="ORF">KNW02_01860</name>
</gene>
<keyword evidence="1" id="KW-0812">Transmembrane</keyword>
<organism evidence="2 3">
    <name type="scientific">Paracoccus marinaquae</name>
    <dbReference type="NCBI Taxonomy" id="2841926"/>
    <lineage>
        <taxon>Bacteria</taxon>
        <taxon>Pseudomonadati</taxon>
        <taxon>Pseudomonadota</taxon>
        <taxon>Alphaproteobacteria</taxon>
        <taxon>Rhodobacterales</taxon>
        <taxon>Paracoccaceae</taxon>
        <taxon>Paracoccus</taxon>
    </lineage>
</organism>
<comment type="caution">
    <text evidence="2">The sequence shown here is derived from an EMBL/GenBank/DDBJ whole genome shotgun (WGS) entry which is preliminary data.</text>
</comment>
<feature type="transmembrane region" description="Helical" evidence="1">
    <location>
        <begin position="20"/>
        <end position="41"/>
    </location>
</feature>
<dbReference type="InterPro" id="IPR035308">
    <property type="entry name" value="DUF5368"/>
</dbReference>
<dbReference type="RefSeq" id="WP_216031557.1">
    <property type="nucleotide sequence ID" value="NZ_JAHKNG010000002.1"/>
</dbReference>
<evidence type="ECO:0000313" key="3">
    <source>
        <dbReference type="Proteomes" id="UP001166191"/>
    </source>
</evidence>
<evidence type="ECO:0000313" key="2">
    <source>
        <dbReference type="EMBL" id="MBU3028861.1"/>
    </source>
</evidence>